<feature type="compositionally biased region" description="Basic and acidic residues" evidence="1">
    <location>
        <begin position="342"/>
        <end position="372"/>
    </location>
</feature>
<proteinExistence type="predicted"/>
<gene>
    <name evidence="2" type="ORF">IFM89_007715</name>
</gene>
<dbReference type="EMBL" id="JADFTS010000001">
    <property type="protein sequence ID" value="KAF9624017.1"/>
    <property type="molecule type" value="Genomic_DNA"/>
</dbReference>
<evidence type="ECO:0008006" key="4">
    <source>
        <dbReference type="Google" id="ProtNLM"/>
    </source>
</evidence>
<dbReference type="AlphaFoldDB" id="A0A835IXF9"/>
<dbReference type="GO" id="GO:0003677">
    <property type="term" value="F:DNA binding"/>
    <property type="evidence" value="ECO:0007669"/>
    <property type="project" value="InterPro"/>
</dbReference>
<dbReference type="OrthoDB" id="568248at2759"/>
<comment type="caution">
    <text evidence="2">The sequence shown here is derived from an EMBL/GenBank/DDBJ whole genome shotgun (WGS) entry which is preliminary data.</text>
</comment>
<feature type="region of interest" description="Disordered" evidence="1">
    <location>
        <begin position="174"/>
        <end position="227"/>
    </location>
</feature>
<dbReference type="GO" id="GO:0042023">
    <property type="term" value="P:DNA endoreduplication"/>
    <property type="evidence" value="ECO:0007669"/>
    <property type="project" value="InterPro"/>
</dbReference>
<dbReference type="Proteomes" id="UP000631114">
    <property type="component" value="Unassembled WGS sequence"/>
</dbReference>
<evidence type="ECO:0000256" key="1">
    <source>
        <dbReference type="SAM" id="MobiDB-lite"/>
    </source>
</evidence>
<dbReference type="PANTHER" id="PTHR35698">
    <property type="entry name" value="DNA-BINDING PROTEIN RHL1"/>
    <property type="match status" value="1"/>
</dbReference>
<dbReference type="InterPro" id="IPR038859">
    <property type="entry name" value="RHL1"/>
</dbReference>
<dbReference type="PANTHER" id="PTHR35698:SF2">
    <property type="entry name" value="DNA-BINDING PROTEIN RHL1"/>
    <property type="match status" value="1"/>
</dbReference>
<sequence>MVKEGASAPKKKQKVDKNDDERSRLKKLAFTRNILSQTPLKPPSTLPPSKTLVKHHGKDIVKKSQRKNRFLFSFPALLGPIKGGKIGELIDLGTKNPILYLDFPQGRVKLFGTILFSKNRYLTLQFSKGGKNVMCEDHFDNMVVFSDVWWIGTKDENPEEAQLEFPKNLIQGKHTDSDFQGGAGETCEPKPGVKTANKPRKEYVETQTPSDDLEDMSDDSGPLNGINKDLMEVTTVRHSMRTAGKKIKFTEVSSGEDSAGSISDTLEEMKEEVKEKVDDVTNAPSLVVHAGDSLKIATRTDLLGQNQESSFSAKSKEDSVSKHGLLVQATISSLFGKVKKKDESRKETKTAVKERQSGKESNTKKKQSKVENDDIEDFSSESEVNPYFRILKKVMKNGLREIEGLHVTGNKTMVTYNLENALWK</sequence>
<reference evidence="2 3" key="1">
    <citation type="submission" date="2020-10" db="EMBL/GenBank/DDBJ databases">
        <title>The Coptis chinensis genome and diversification of protoberbering-type alkaloids.</title>
        <authorList>
            <person name="Wang B."/>
            <person name="Shu S."/>
            <person name="Song C."/>
            <person name="Liu Y."/>
        </authorList>
    </citation>
    <scope>NUCLEOTIDE SEQUENCE [LARGE SCALE GENOMIC DNA]</scope>
    <source>
        <strain evidence="2">HL-2020</strain>
        <tissue evidence="2">Leaf</tissue>
    </source>
</reference>
<keyword evidence="3" id="KW-1185">Reference proteome</keyword>
<name>A0A835IXF9_9MAGN</name>
<evidence type="ECO:0000313" key="3">
    <source>
        <dbReference type="Proteomes" id="UP000631114"/>
    </source>
</evidence>
<protein>
    <recommendedName>
        <fullName evidence="4">DNA-binding protein RHL1</fullName>
    </recommendedName>
</protein>
<feature type="region of interest" description="Disordered" evidence="1">
    <location>
        <begin position="342"/>
        <end position="377"/>
    </location>
</feature>
<evidence type="ECO:0000313" key="2">
    <source>
        <dbReference type="EMBL" id="KAF9624017.1"/>
    </source>
</evidence>
<feature type="region of interest" description="Disordered" evidence="1">
    <location>
        <begin position="1"/>
        <end position="23"/>
    </location>
</feature>
<organism evidence="2 3">
    <name type="scientific">Coptis chinensis</name>
    <dbReference type="NCBI Taxonomy" id="261450"/>
    <lineage>
        <taxon>Eukaryota</taxon>
        <taxon>Viridiplantae</taxon>
        <taxon>Streptophyta</taxon>
        <taxon>Embryophyta</taxon>
        <taxon>Tracheophyta</taxon>
        <taxon>Spermatophyta</taxon>
        <taxon>Magnoliopsida</taxon>
        <taxon>Ranunculales</taxon>
        <taxon>Ranunculaceae</taxon>
        <taxon>Coptidoideae</taxon>
        <taxon>Coptis</taxon>
    </lineage>
</organism>
<accession>A0A835IXF9</accession>